<keyword evidence="2" id="KW-1133">Transmembrane helix</keyword>
<name>A0A1A0HCF0_9ASCO</name>
<evidence type="ECO:0000313" key="3">
    <source>
        <dbReference type="EMBL" id="OBA21671.1"/>
    </source>
</evidence>
<organism evidence="3 4">
    <name type="scientific">Metschnikowia bicuspidata var. bicuspidata NRRL YB-4993</name>
    <dbReference type="NCBI Taxonomy" id="869754"/>
    <lineage>
        <taxon>Eukaryota</taxon>
        <taxon>Fungi</taxon>
        <taxon>Dikarya</taxon>
        <taxon>Ascomycota</taxon>
        <taxon>Saccharomycotina</taxon>
        <taxon>Pichiomycetes</taxon>
        <taxon>Metschnikowiaceae</taxon>
        <taxon>Metschnikowia</taxon>
    </lineage>
</organism>
<dbReference type="GeneID" id="30027810"/>
<keyword evidence="4" id="KW-1185">Reference proteome</keyword>
<keyword evidence="2" id="KW-0812">Transmembrane</keyword>
<dbReference type="EMBL" id="LXTC01000003">
    <property type="protein sequence ID" value="OBA21671.1"/>
    <property type="molecule type" value="Genomic_DNA"/>
</dbReference>
<evidence type="ECO:0000313" key="4">
    <source>
        <dbReference type="Proteomes" id="UP000092555"/>
    </source>
</evidence>
<feature type="transmembrane region" description="Helical" evidence="2">
    <location>
        <begin position="18"/>
        <end position="35"/>
    </location>
</feature>
<gene>
    <name evidence="3" type="ORF">METBIDRAFT_190545</name>
</gene>
<evidence type="ECO:0000256" key="2">
    <source>
        <dbReference type="SAM" id="Phobius"/>
    </source>
</evidence>
<dbReference type="OrthoDB" id="4083184at2759"/>
<dbReference type="AlphaFoldDB" id="A0A1A0HCF0"/>
<sequence>MEFVISAVSITVRVCHRLILFPFTGVVFPIIRFFYGLVNHLLLIPIFLIFRTFIYGFIYIPLLPVLKVTEIHFDTLVPVELTLYRLAVGLLPHLHVFLYHSIHYFMVSMFVGTFVGMVAGFNISIVSRILCIGETKNESAVKRFGEAPVNAPEWKRVKRDPHSVVETSEISPKKQSPERPKHKNILEEVPKVKTEPNFMFSPTRESAELNGNAIFEDDDGYSFMTYKVSDDRRKHRKKDGFKKRRDNRYRSVPPRLQMTIEEESESETIPAPMHSTTAGIPIKHVSLAYATGTIGSSKTSSTDSSVFSKTLGQMSSETKEIALLDSPAGASDMSVAGADCKDKDDSGPKQDGYTRDILTSVHGPADADAPTADKVSAKEERSVSDAK</sequence>
<reference evidence="3 4" key="1">
    <citation type="submission" date="2016-05" db="EMBL/GenBank/DDBJ databases">
        <title>Comparative genomics of biotechnologically important yeasts.</title>
        <authorList>
            <consortium name="DOE Joint Genome Institute"/>
            <person name="Riley R."/>
            <person name="Haridas S."/>
            <person name="Wolfe K.H."/>
            <person name="Lopes M.R."/>
            <person name="Hittinger C.T."/>
            <person name="Goker M."/>
            <person name="Salamov A."/>
            <person name="Wisecaver J."/>
            <person name="Long T.M."/>
            <person name="Aerts A.L."/>
            <person name="Barry K."/>
            <person name="Choi C."/>
            <person name="Clum A."/>
            <person name="Coughlan A.Y."/>
            <person name="Deshpande S."/>
            <person name="Douglass A.P."/>
            <person name="Hanson S.J."/>
            <person name="Klenk H.-P."/>
            <person name="LaButti K."/>
            <person name="Lapidus A."/>
            <person name="Lindquist E."/>
            <person name="Lipzen A."/>
            <person name="Meier-kolthoff J.P."/>
            <person name="Ohm R.A."/>
            <person name="Otillar R.P."/>
            <person name="Pangilinan J."/>
            <person name="Peng Y."/>
            <person name="Rokas A."/>
            <person name="Rosa C.A."/>
            <person name="Scheuner C."/>
            <person name="Sibirny A.A."/>
            <person name="Slot J.C."/>
            <person name="Stielow J.B."/>
            <person name="Sun H."/>
            <person name="Kurtzman C.P."/>
            <person name="Blackwell M."/>
            <person name="Grigoriev I.V."/>
            <person name="Jeffries T.W."/>
        </authorList>
    </citation>
    <scope>NUCLEOTIDE SEQUENCE [LARGE SCALE GENOMIC DNA]</scope>
    <source>
        <strain evidence="3 4">NRRL YB-4993</strain>
    </source>
</reference>
<feature type="region of interest" description="Disordered" evidence="1">
    <location>
        <begin position="326"/>
        <end position="387"/>
    </location>
</feature>
<dbReference type="Proteomes" id="UP000092555">
    <property type="component" value="Unassembled WGS sequence"/>
</dbReference>
<feature type="compositionally biased region" description="Basic and acidic residues" evidence="1">
    <location>
        <begin position="375"/>
        <end position="387"/>
    </location>
</feature>
<proteinExistence type="predicted"/>
<feature type="transmembrane region" description="Helical" evidence="2">
    <location>
        <begin position="42"/>
        <end position="62"/>
    </location>
</feature>
<dbReference type="RefSeq" id="XP_018712181.1">
    <property type="nucleotide sequence ID" value="XM_018854834.1"/>
</dbReference>
<keyword evidence="2" id="KW-0472">Membrane</keyword>
<evidence type="ECO:0000256" key="1">
    <source>
        <dbReference type="SAM" id="MobiDB-lite"/>
    </source>
</evidence>
<accession>A0A1A0HCF0</accession>
<comment type="caution">
    <text evidence="3">The sequence shown here is derived from an EMBL/GenBank/DDBJ whole genome shotgun (WGS) entry which is preliminary data.</text>
</comment>
<feature type="transmembrane region" description="Helical" evidence="2">
    <location>
        <begin position="109"/>
        <end position="130"/>
    </location>
</feature>
<feature type="compositionally biased region" description="Basic and acidic residues" evidence="1">
    <location>
        <begin position="339"/>
        <end position="354"/>
    </location>
</feature>
<protein>
    <submittedName>
        <fullName evidence="3">Uncharacterized protein</fullName>
    </submittedName>
</protein>